<dbReference type="InterPro" id="IPR036249">
    <property type="entry name" value="Thioredoxin-like_sf"/>
</dbReference>
<dbReference type="PANTHER" id="PTHR45694">
    <property type="entry name" value="GLUTAREDOXIN 2"/>
    <property type="match status" value="1"/>
</dbReference>
<dbReference type="PRINTS" id="PR00160">
    <property type="entry name" value="GLUTAREDOXIN"/>
</dbReference>
<reference evidence="3" key="1">
    <citation type="submission" date="2020-07" db="EMBL/GenBank/DDBJ databases">
        <title>Draft Genome Sequence of a Deep-Sea Yeast, Naganishia (Cryptococcus) liquefaciens strain N6.</title>
        <authorList>
            <person name="Han Y.W."/>
            <person name="Kajitani R."/>
            <person name="Morimoto H."/>
            <person name="Parhat M."/>
            <person name="Tsubouchi H."/>
            <person name="Bakenova O."/>
            <person name="Ogata M."/>
            <person name="Argunhan B."/>
            <person name="Aoki R."/>
            <person name="Kajiwara S."/>
            <person name="Itoh T."/>
            <person name="Iwasaki H."/>
        </authorList>
    </citation>
    <scope>NUCLEOTIDE SEQUENCE</scope>
    <source>
        <strain evidence="3">N6</strain>
    </source>
</reference>
<dbReference type="CDD" id="cd03419">
    <property type="entry name" value="GRX_GRXh_1_2_like"/>
    <property type="match status" value="1"/>
</dbReference>
<dbReference type="AlphaFoldDB" id="A0A8H3TZF3"/>
<gene>
    <name evidence="3" type="ORF">NliqN6_6364</name>
</gene>
<comment type="caution">
    <text evidence="3">The sequence shown here is derived from an EMBL/GenBank/DDBJ whole genome shotgun (WGS) entry which is preliminary data.</text>
</comment>
<dbReference type="Gene3D" id="3.40.30.10">
    <property type="entry name" value="Glutaredoxin"/>
    <property type="match status" value="1"/>
</dbReference>
<dbReference type="GO" id="GO:0015038">
    <property type="term" value="F:glutathione disulfide oxidoreductase activity"/>
    <property type="evidence" value="ECO:0007669"/>
    <property type="project" value="TreeGrafter"/>
</dbReference>
<dbReference type="PANTHER" id="PTHR45694:SF5">
    <property type="entry name" value="GLUTAREDOXIN 2"/>
    <property type="match status" value="1"/>
</dbReference>
<dbReference type="SUPFAM" id="SSF52833">
    <property type="entry name" value="Thioredoxin-like"/>
    <property type="match status" value="1"/>
</dbReference>
<feature type="region of interest" description="Disordered" evidence="1">
    <location>
        <begin position="1"/>
        <end position="35"/>
    </location>
</feature>
<dbReference type="Pfam" id="PF00462">
    <property type="entry name" value="Glutaredoxin"/>
    <property type="match status" value="1"/>
</dbReference>
<dbReference type="Proteomes" id="UP000620104">
    <property type="component" value="Unassembled WGS sequence"/>
</dbReference>
<dbReference type="InterPro" id="IPR002109">
    <property type="entry name" value="Glutaredoxin"/>
</dbReference>
<keyword evidence="4" id="KW-1185">Reference proteome</keyword>
<evidence type="ECO:0000313" key="3">
    <source>
        <dbReference type="EMBL" id="GHJ89962.1"/>
    </source>
</evidence>
<accession>A0A8H3TZF3</accession>
<feature type="domain" description="Glutaredoxin" evidence="2">
    <location>
        <begin position="419"/>
        <end position="485"/>
    </location>
</feature>
<sequence>MAPFALTDPSPQRYTYGTPDSSPQRESTYPSESHRAGANAGYFPAFARSVTAAGQTKSVTSAASLFAVLSGPETPPLTPQRLSSGFSHFPGHPGLEDSPIMTTSLPLPASAAKQSSSWLAVLPRKATSRKSFKAYRKVLLSLAALLSILYIYNQYRLPASAIGGKGWASYLLPGPPQPKTFDFNERRLAGSREHMHDFKEHHVNAYDSAFPEAPPRGVSFVDPESESEFGFFAEDEMLEDGGETDEASLLATQDADQLSPAEKERRTRRKLEHALEIVAKRQEISAGYGRSLTSLADRNGLPDIYLEAIPALAETDISHPDISAEQVARLVDIVDHTRHVTLRTLIWYLSRGMRLEVGKTPVELDALMKKIWSVGGGRGLEIALKHAESESEDHGPGTKLEDRVFWDGWQDAAEEESHIAIFSKSYCPFSKRAKDIFTKYQLANPDLVRPVVFELDQRSDGPVIQSIVKRLTGRRTVPNVIVDHTSIGGADEVGLMDSEGSLRTLLMRAPRAGAR</sequence>
<evidence type="ECO:0000259" key="2">
    <source>
        <dbReference type="Pfam" id="PF00462"/>
    </source>
</evidence>
<dbReference type="PROSITE" id="PS51354">
    <property type="entry name" value="GLUTAREDOXIN_2"/>
    <property type="match status" value="1"/>
</dbReference>
<evidence type="ECO:0000313" key="4">
    <source>
        <dbReference type="Proteomes" id="UP000620104"/>
    </source>
</evidence>
<name>A0A8H3TZF3_9TREE</name>
<feature type="compositionally biased region" description="Polar residues" evidence="1">
    <location>
        <begin position="9"/>
        <end position="31"/>
    </location>
</feature>
<organism evidence="3 4">
    <name type="scientific">Naganishia liquefaciens</name>
    <dbReference type="NCBI Taxonomy" id="104408"/>
    <lineage>
        <taxon>Eukaryota</taxon>
        <taxon>Fungi</taxon>
        <taxon>Dikarya</taxon>
        <taxon>Basidiomycota</taxon>
        <taxon>Agaricomycotina</taxon>
        <taxon>Tremellomycetes</taxon>
        <taxon>Filobasidiales</taxon>
        <taxon>Filobasidiaceae</taxon>
        <taxon>Naganishia</taxon>
    </lineage>
</organism>
<dbReference type="OrthoDB" id="423313at2759"/>
<dbReference type="GO" id="GO:0000324">
    <property type="term" value="C:fungal-type vacuole"/>
    <property type="evidence" value="ECO:0007669"/>
    <property type="project" value="TreeGrafter"/>
</dbReference>
<dbReference type="GO" id="GO:0005796">
    <property type="term" value="C:Golgi lumen"/>
    <property type="evidence" value="ECO:0007669"/>
    <property type="project" value="TreeGrafter"/>
</dbReference>
<dbReference type="GO" id="GO:0034599">
    <property type="term" value="P:cellular response to oxidative stress"/>
    <property type="evidence" value="ECO:0007669"/>
    <property type="project" value="TreeGrafter"/>
</dbReference>
<protein>
    <recommendedName>
        <fullName evidence="2">Glutaredoxin domain-containing protein</fullName>
    </recommendedName>
</protein>
<evidence type="ECO:0000256" key="1">
    <source>
        <dbReference type="SAM" id="MobiDB-lite"/>
    </source>
</evidence>
<dbReference type="InterPro" id="IPR014025">
    <property type="entry name" value="Glutaredoxin_subgr"/>
</dbReference>
<dbReference type="EMBL" id="BLZA01000053">
    <property type="protein sequence ID" value="GHJ89962.1"/>
    <property type="molecule type" value="Genomic_DNA"/>
</dbReference>
<proteinExistence type="predicted"/>
<dbReference type="GO" id="GO:0005801">
    <property type="term" value="C:cis-Golgi network"/>
    <property type="evidence" value="ECO:0007669"/>
    <property type="project" value="TreeGrafter"/>
</dbReference>